<comment type="subcellular location">
    <subcellularLocation>
        <location evidence="9 10">Cytoplasm</location>
    </subcellularLocation>
</comment>
<dbReference type="PANTHER" id="PTHR23135">
    <property type="entry name" value="MUR LIGASE FAMILY MEMBER"/>
    <property type="match status" value="1"/>
</dbReference>
<dbReference type="KEGG" id="kol:Kole_1383"/>
<dbReference type="EMBL" id="CP001634">
    <property type="protein sequence ID" value="ACR80076.1"/>
    <property type="molecule type" value="Genomic_DNA"/>
</dbReference>
<keyword evidence="4 9" id="KW-0547">Nucleotide-binding</keyword>
<dbReference type="AlphaFoldDB" id="C5CDR4"/>
<dbReference type="GO" id="GO:0008360">
    <property type="term" value="P:regulation of cell shape"/>
    <property type="evidence" value="ECO:0007669"/>
    <property type="project" value="UniProtKB-KW"/>
</dbReference>
<feature type="binding site" evidence="9">
    <location>
        <position position="192"/>
    </location>
    <ligand>
        <name>UDP-N-acetyl-alpha-D-muramoyl-L-alanyl-D-glutamate</name>
        <dbReference type="ChEBI" id="CHEBI:83900"/>
    </ligand>
</feature>
<keyword evidence="5 9" id="KW-0067">ATP-binding</keyword>
<dbReference type="GO" id="GO:0000287">
    <property type="term" value="F:magnesium ion binding"/>
    <property type="evidence" value="ECO:0007669"/>
    <property type="project" value="UniProtKB-UniRule"/>
</dbReference>
<comment type="pathway">
    <text evidence="9 10">Cell wall biogenesis; peptidoglycan biosynthesis.</text>
</comment>
<evidence type="ECO:0000313" key="13">
    <source>
        <dbReference type="EMBL" id="ACR80076.1"/>
    </source>
</evidence>
<dbReference type="UniPathway" id="UPA00219"/>
<feature type="modified residue" description="N6-carboxylysine" evidence="9">
    <location>
        <position position="224"/>
    </location>
</feature>
<dbReference type="PROSITE" id="PS01011">
    <property type="entry name" value="FOLYLPOLYGLU_SYNT_1"/>
    <property type="match status" value="1"/>
</dbReference>
<dbReference type="PANTHER" id="PTHR23135:SF4">
    <property type="entry name" value="UDP-N-ACETYLMURAMOYL-L-ALANYL-D-GLUTAMATE--2,6-DIAMINOPIMELATE LIGASE MURE HOMOLOG, CHLOROPLASTIC"/>
    <property type="match status" value="1"/>
</dbReference>
<evidence type="ECO:0000256" key="1">
    <source>
        <dbReference type="ARBA" id="ARBA00005898"/>
    </source>
</evidence>
<feature type="binding site" evidence="9">
    <location>
        <position position="156"/>
    </location>
    <ligand>
        <name>UDP-N-acetyl-alpha-D-muramoyl-L-alanyl-D-glutamate</name>
        <dbReference type="ChEBI" id="CHEBI:83900"/>
    </ligand>
</feature>
<gene>
    <name evidence="9" type="primary">murE</name>
    <name evidence="13" type="ordered locus">Kole_1383</name>
</gene>
<evidence type="ECO:0000256" key="3">
    <source>
        <dbReference type="ARBA" id="ARBA00022598"/>
    </source>
</evidence>
<organism evidence="13 14">
    <name type="scientific">Kosmotoga olearia (strain ATCC BAA-1733 / DSM 21960 / TBF 19.5.1)</name>
    <dbReference type="NCBI Taxonomy" id="521045"/>
    <lineage>
        <taxon>Bacteria</taxon>
        <taxon>Thermotogati</taxon>
        <taxon>Thermotogota</taxon>
        <taxon>Thermotogae</taxon>
        <taxon>Kosmotogales</taxon>
        <taxon>Kosmotogaceae</taxon>
        <taxon>Kosmotoga</taxon>
    </lineage>
</organism>
<keyword evidence="6 9" id="KW-0133">Cell shape</keyword>
<evidence type="ECO:0000259" key="11">
    <source>
        <dbReference type="Pfam" id="PF02875"/>
    </source>
</evidence>
<comment type="similarity">
    <text evidence="1 9">Belongs to the MurCDEF family. MurE subfamily.</text>
</comment>
<dbReference type="eggNOG" id="COG0769">
    <property type="taxonomic scope" value="Bacteria"/>
</dbReference>
<comment type="caution">
    <text evidence="9">Lacks conserved residue(s) required for the propagation of feature annotation.</text>
</comment>
<dbReference type="HAMAP" id="MF_00208">
    <property type="entry name" value="MurE"/>
    <property type="match status" value="1"/>
</dbReference>
<keyword evidence="9" id="KW-0460">Magnesium</keyword>
<keyword evidence="3 9" id="KW-0436">Ligase</keyword>
<comment type="function">
    <text evidence="9">Catalyzes the addition of an amino acid to the nucleotide precursor UDP-N-acetylmuramoyl-L-alanyl-D-glutamate (UMAG) in the biosynthesis of bacterial cell-wall peptidoglycan.</text>
</comment>
<keyword evidence="9 10" id="KW-0131">Cell cycle</keyword>
<dbReference type="GO" id="GO:0004326">
    <property type="term" value="F:tetrahydrofolylpolyglutamate synthase activity"/>
    <property type="evidence" value="ECO:0007669"/>
    <property type="project" value="InterPro"/>
</dbReference>
<dbReference type="SUPFAM" id="SSF63418">
    <property type="entry name" value="MurE/MurF N-terminal domain"/>
    <property type="match status" value="1"/>
</dbReference>
<keyword evidence="8 9" id="KW-0961">Cell wall biogenesis/degradation</keyword>
<dbReference type="OrthoDB" id="9800958at2"/>
<comment type="PTM">
    <text evidence="9">Carboxylation is probably crucial for Mg(2+) binding and, consequently, for the gamma-phosphate positioning of ATP.</text>
</comment>
<dbReference type="Gene3D" id="3.40.1190.10">
    <property type="entry name" value="Mur-like, catalytic domain"/>
    <property type="match status" value="1"/>
</dbReference>
<dbReference type="InterPro" id="IPR018109">
    <property type="entry name" value="Folylpolyglutamate_synth_CS"/>
</dbReference>
<dbReference type="GO" id="GO:0005524">
    <property type="term" value="F:ATP binding"/>
    <property type="evidence" value="ECO:0007669"/>
    <property type="project" value="UniProtKB-UniRule"/>
</dbReference>
<reference evidence="13 14" key="1">
    <citation type="submission" date="2009-06" db="EMBL/GenBank/DDBJ databases">
        <title>Complete sequence of Thermotogales bacterium TBF 19.5.1.</title>
        <authorList>
            <consortium name="US DOE Joint Genome Institute"/>
            <person name="Lucas S."/>
            <person name="Copeland A."/>
            <person name="Lapidus A."/>
            <person name="Glavina del Rio T."/>
            <person name="Tice H."/>
            <person name="Bruce D."/>
            <person name="Goodwin L."/>
            <person name="Pitluck S."/>
            <person name="Chertkov O."/>
            <person name="Brettin T."/>
            <person name="Detter J.C."/>
            <person name="Han C."/>
            <person name="Schmutz J."/>
            <person name="Larimer F."/>
            <person name="Land M."/>
            <person name="Hauser L."/>
            <person name="Kyrpides N."/>
            <person name="Ovchinnikova G."/>
            <person name="Noll K."/>
        </authorList>
    </citation>
    <scope>NUCLEOTIDE SEQUENCE [LARGE SCALE GENOMIC DNA]</scope>
    <source>
        <strain evidence="14">ATCC BAA-1733 / DSM 21960 / TBF 19.5.1</strain>
    </source>
</reference>
<dbReference type="STRING" id="521045.Kole_1383"/>
<feature type="binding site" evidence="9">
    <location>
        <begin position="114"/>
        <end position="120"/>
    </location>
    <ligand>
        <name>ATP</name>
        <dbReference type="ChEBI" id="CHEBI:30616"/>
    </ligand>
</feature>
<dbReference type="NCBIfam" id="NF001126">
    <property type="entry name" value="PRK00139.1-4"/>
    <property type="match status" value="1"/>
</dbReference>
<evidence type="ECO:0000256" key="4">
    <source>
        <dbReference type="ARBA" id="ARBA00022741"/>
    </source>
</evidence>
<evidence type="ECO:0000256" key="6">
    <source>
        <dbReference type="ARBA" id="ARBA00022960"/>
    </source>
</evidence>
<accession>C5CDR4</accession>
<dbReference type="SUPFAM" id="SSF53623">
    <property type="entry name" value="MurD-like peptide ligases, catalytic domain"/>
    <property type="match status" value="1"/>
</dbReference>
<dbReference type="NCBIfam" id="TIGR01085">
    <property type="entry name" value="murE"/>
    <property type="match status" value="1"/>
</dbReference>
<comment type="cofactor">
    <cofactor evidence="9">
        <name>Mg(2+)</name>
        <dbReference type="ChEBI" id="CHEBI:18420"/>
    </cofactor>
</comment>
<dbReference type="InterPro" id="IPR036565">
    <property type="entry name" value="Mur-like_cat_sf"/>
</dbReference>
<dbReference type="GO" id="GO:0009252">
    <property type="term" value="P:peptidoglycan biosynthetic process"/>
    <property type="evidence" value="ECO:0007669"/>
    <property type="project" value="UniProtKB-UniRule"/>
</dbReference>
<evidence type="ECO:0000256" key="2">
    <source>
        <dbReference type="ARBA" id="ARBA00022490"/>
    </source>
</evidence>
<dbReference type="InterPro" id="IPR035911">
    <property type="entry name" value="MurE/MurF_N"/>
</dbReference>
<feature type="domain" description="Mur ligase C-terminal" evidence="11">
    <location>
        <begin position="335"/>
        <end position="463"/>
    </location>
</feature>
<sequence>MKLSHLIELLGNNLVEVTNLNGKDPEVNDVVSNSRLLKPGNLFICLQGTSFDSHLLAPELQERGAAALIAEKKIDVDLDIPIIYVKSSRLAEAHLYMEINDHPYKKLTTIGVTGTNGKTTVTTLINHILETFQRKSALVGTVKNVIGDYVSTNPKNTTPGPATLAKYMKMAVEKNLEYFVMEVSSHGLAMHRVDGMRFDVAVLTNVTRDHLDFHASFEDYYRTKLRIFNLLKPVGKAVVNSDNVNIGDIKLPRDKIITYGFGNESDFRMENLEISRTGMYFTVETPFGSKHKVYTRLVGEHNAYNVTATIATMESLNYDTEHILEAISTFSGVPGRFEFVEEATKYGFDVLVDFAHTPDALEKLLKTAKKLSEGRIIIVFGAGGDADKGKRPLMGEIASRFADVVILTSDDPKKEDPEEILNDIEAGISKTKPYLVIPDRREAISVALTLANRQDTVLIAGRGHEDYQAFADYVVAFNDKRVVKEILDTKFRRHAKR</sequence>
<dbReference type="Gene3D" id="3.90.190.20">
    <property type="entry name" value="Mur ligase, C-terminal domain"/>
    <property type="match status" value="1"/>
</dbReference>
<evidence type="ECO:0000259" key="12">
    <source>
        <dbReference type="Pfam" id="PF08245"/>
    </source>
</evidence>
<evidence type="ECO:0000256" key="5">
    <source>
        <dbReference type="ARBA" id="ARBA00022840"/>
    </source>
</evidence>
<dbReference type="HOGENOM" id="CLU_022291_4_1_0"/>
<dbReference type="GO" id="GO:0071555">
    <property type="term" value="P:cell wall organization"/>
    <property type="evidence" value="ECO:0007669"/>
    <property type="project" value="UniProtKB-KW"/>
</dbReference>
<evidence type="ECO:0000256" key="9">
    <source>
        <dbReference type="HAMAP-Rule" id="MF_00208"/>
    </source>
</evidence>
<dbReference type="EC" id="6.3.2.-" evidence="9"/>
<dbReference type="Gene3D" id="3.40.1390.10">
    <property type="entry name" value="MurE/MurF, N-terminal domain"/>
    <property type="match status" value="1"/>
</dbReference>
<dbReference type="InterPro" id="IPR005761">
    <property type="entry name" value="UDP-N-AcMur-Glu-dNH2Pim_ligase"/>
</dbReference>
<dbReference type="InterPro" id="IPR013221">
    <property type="entry name" value="Mur_ligase_cen"/>
</dbReference>
<keyword evidence="14" id="KW-1185">Reference proteome</keyword>
<dbReference type="SUPFAM" id="SSF53244">
    <property type="entry name" value="MurD-like peptide ligases, peptide-binding domain"/>
    <property type="match status" value="1"/>
</dbReference>
<feature type="domain" description="Mur ligase central" evidence="12">
    <location>
        <begin position="112"/>
        <end position="312"/>
    </location>
</feature>
<evidence type="ECO:0000256" key="10">
    <source>
        <dbReference type="RuleBase" id="RU004135"/>
    </source>
</evidence>
<reference evidence="13 14" key="2">
    <citation type="journal article" date="2011" name="J. Bacteriol.">
        <title>Genome Sequence of Kosmotoga olearia Strain TBF 19.5.1, a Thermophilic Bacterium with a Wide Growth Temperature Range, Isolated from the Troll B Oil Platform in the North Sea.</title>
        <authorList>
            <person name="Swithers K.S."/>
            <person name="Dipippo J.L."/>
            <person name="Bruce D.C."/>
            <person name="Detter C."/>
            <person name="Tapia R."/>
            <person name="Han S."/>
            <person name="Goodwin L.A."/>
            <person name="Han J."/>
            <person name="Woyke T."/>
            <person name="Pitluck S."/>
            <person name="Pennacchio L."/>
            <person name="Nolan M."/>
            <person name="Mikhailova N."/>
            <person name="Land M.L."/>
            <person name="Nesbo C.L."/>
            <person name="Gogarten J.P."/>
            <person name="Noll K.M."/>
        </authorList>
    </citation>
    <scope>NUCLEOTIDE SEQUENCE [LARGE SCALE GENOMIC DNA]</scope>
    <source>
        <strain evidence="14">ATCC BAA-1733 / DSM 21960 / TBF 19.5.1</strain>
    </source>
</reference>
<dbReference type="GO" id="GO:0005737">
    <property type="term" value="C:cytoplasm"/>
    <property type="evidence" value="ECO:0007669"/>
    <property type="project" value="UniProtKB-SubCell"/>
</dbReference>
<dbReference type="Pfam" id="PF02875">
    <property type="entry name" value="Mur_ligase_C"/>
    <property type="match status" value="1"/>
</dbReference>
<evidence type="ECO:0000256" key="7">
    <source>
        <dbReference type="ARBA" id="ARBA00022984"/>
    </source>
</evidence>
<protein>
    <recommendedName>
        <fullName evidence="9">UDP-N-acetylmuramyl-tripeptide synthetase</fullName>
        <ecNumber evidence="9">6.3.2.-</ecNumber>
    </recommendedName>
    <alternativeName>
        <fullName evidence="9">UDP-MurNAc-tripeptide synthetase</fullName>
    </alternativeName>
</protein>
<proteinExistence type="inferred from homology"/>
<dbReference type="Proteomes" id="UP000002382">
    <property type="component" value="Chromosome"/>
</dbReference>
<feature type="binding site" evidence="9">
    <location>
        <position position="184"/>
    </location>
    <ligand>
        <name>UDP-N-acetyl-alpha-D-muramoyl-L-alanyl-D-glutamate</name>
        <dbReference type="ChEBI" id="CHEBI:83900"/>
    </ligand>
</feature>
<evidence type="ECO:0000313" key="14">
    <source>
        <dbReference type="Proteomes" id="UP000002382"/>
    </source>
</evidence>
<dbReference type="InterPro" id="IPR036615">
    <property type="entry name" value="Mur_ligase_C_dom_sf"/>
</dbReference>
<feature type="binding site" evidence="9">
    <location>
        <position position="34"/>
    </location>
    <ligand>
        <name>UDP-N-acetyl-alpha-D-muramoyl-L-alanyl-D-glutamate</name>
        <dbReference type="ChEBI" id="CHEBI:83900"/>
    </ligand>
</feature>
<evidence type="ECO:0000256" key="8">
    <source>
        <dbReference type="ARBA" id="ARBA00023316"/>
    </source>
</evidence>
<name>C5CDR4_KOSOT</name>
<keyword evidence="2 9" id="KW-0963">Cytoplasm</keyword>
<dbReference type="GO" id="GO:0051301">
    <property type="term" value="P:cell division"/>
    <property type="evidence" value="ECO:0007669"/>
    <property type="project" value="UniProtKB-KW"/>
</dbReference>
<keyword evidence="9 10" id="KW-0132">Cell division</keyword>
<dbReference type="InterPro" id="IPR004101">
    <property type="entry name" value="Mur_ligase_C"/>
</dbReference>
<keyword evidence="7 9" id="KW-0573">Peptidoglycan synthesis</keyword>
<feature type="binding site" evidence="9">
    <location>
        <begin position="157"/>
        <end position="158"/>
    </location>
    <ligand>
        <name>UDP-N-acetyl-alpha-D-muramoyl-L-alanyl-D-glutamate</name>
        <dbReference type="ChEBI" id="CHEBI:83900"/>
    </ligand>
</feature>
<dbReference type="Pfam" id="PF08245">
    <property type="entry name" value="Mur_ligase_M"/>
    <property type="match status" value="1"/>
</dbReference>
<dbReference type="RefSeq" id="WP_015868723.1">
    <property type="nucleotide sequence ID" value="NC_012785.1"/>
</dbReference>